<evidence type="ECO:0000256" key="1">
    <source>
        <dbReference type="SAM" id="SignalP"/>
    </source>
</evidence>
<dbReference type="HOGENOM" id="CLU_1650538_0_0_9"/>
<dbReference type="AlphaFoldDB" id="R6X1G9"/>
<evidence type="ECO:0008006" key="4">
    <source>
        <dbReference type="Google" id="ProtNLM"/>
    </source>
</evidence>
<evidence type="ECO:0000313" key="2">
    <source>
        <dbReference type="EMBL" id="CDD10106.1"/>
    </source>
</evidence>
<protein>
    <recommendedName>
        <fullName evidence="4">Lipoprotein</fullName>
    </recommendedName>
</protein>
<accession>R6X1G9</accession>
<proteinExistence type="predicted"/>
<keyword evidence="1" id="KW-0732">Signal</keyword>
<organism evidence="2 3">
    <name type="scientific">Phascolarctobacterium succinatutens CAG:287</name>
    <dbReference type="NCBI Taxonomy" id="1263101"/>
    <lineage>
        <taxon>Bacteria</taxon>
        <taxon>Bacillati</taxon>
        <taxon>Bacillota</taxon>
        <taxon>Negativicutes</taxon>
        <taxon>Acidaminococcales</taxon>
        <taxon>Acidaminococcaceae</taxon>
        <taxon>Phascolarctobacterium</taxon>
    </lineage>
</organism>
<feature type="signal peptide" evidence="1">
    <location>
        <begin position="1"/>
        <end position="22"/>
    </location>
</feature>
<gene>
    <name evidence="2" type="ORF">BN587_01827</name>
</gene>
<sequence>MKKLLILLTLIFALACTCTAFAGAGTDKNANMEKITSTSAGDLYLDKDNLQALRQGDKLFLLLSAELRYNKEMLPKLQATKPELKTAISMTQIYLYNNDGTQYALLKSLYTDKDDNVVYTIEGSPKLQPVKSKLQMLLYERALTAMENQKRIADMLRRKA</sequence>
<reference evidence="2" key="1">
    <citation type="submission" date="2012-11" db="EMBL/GenBank/DDBJ databases">
        <title>Dependencies among metagenomic species, viruses, plasmids and units of genetic variation.</title>
        <authorList>
            <person name="Nielsen H.B."/>
            <person name="Almeida M."/>
            <person name="Juncker A.S."/>
            <person name="Rasmussen S."/>
            <person name="Li J."/>
            <person name="Sunagawa S."/>
            <person name="Plichta D."/>
            <person name="Gautier L."/>
            <person name="Le Chatelier E."/>
            <person name="Peletier E."/>
            <person name="Bonde I."/>
            <person name="Nielsen T."/>
            <person name="Manichanh C."/>
            <person name="Arumugam M."/>
            <person name="Batto J."/>
            <person name="Santos M.B.Q.D."/>
            <person name="Blom N."/>
            <person name="Borruel N."/>
            <person name="Burgdorf K.S."/>
            <person name="Boumezbeur F."/>
            <person name="Casellas F."/>
            <person name="Dore J."/>
            <person name="Guarner F."/>
            <person name="Hansen T."/>
            <person name="Hildebrand F."/>
            <person name="Kaas R.S."/>
            <person name="Kennedy S."/>
            <person name="Kristiansen K."/>
            <person name="Kultima J.R."/>
            <person name="Leonard P."/>
            <person name="Levenez F."/>
            <person name="Lund O."/>
            <person name="Moumen B."/>
            <person name="Le Paslier D."/>
            <person name="Pons N."/>
            <person name="Pedersen O."/>
            <person name="Prifti E."/>
            <person name="Qin J."/>
            <person name="Raes J."/>
            <person name="Tap J."/>
            <person name="Tims S."/>
            <person name="Ussery D.W."/>
            <person name="Yamada T."/>
            <person name="MetaHit consortium"/>
            <person name="Renault P."/>
            <person name="Sicheritz-Ponten T."/>
            <person name="Bork P."/>
            <person name="Wang J."/>
            <person name="Brunak S."/>
            <person name="Ehrlich S.D."/>
        </authorList>
    </citation>
    <scope>NUCLEOTIDE SEQUENCE [LARGE SCALE GENOMIC DNA]</scope>
</reference>
<comment type="caution">
    <text evidence="2">The sequence shown here is derived from an EMBL/GenBank/DDBJ whole genome shotgun (WGS) entry which is preliminary data.</text>
</comment>
<name>R6X1G9_9FIRM</name>
<dbReference type="PROSITE" id="PS51257">
    <property type="entry name" value="PROKAR_LIPOPROTEIN"/>
    <property type="match status" value="1"/>
</dbReference>
<evidence type="ECO:0000313" key="3">
    <source>
        <dbReference type="Proteomes" id="UP000014937"/>
    </source>
</evidence>
<dbReference type="EMBL" id="CBGL010000023">
    <property type="protein sequence ID" value="CDD10106.1"/>
    <property type="molecule type" value="Genomic_DNA"/>
</dbReference>
<feature type="chain" id="PRO_5004435760" description="Lipoprotein" evidence="1">
    <location>
        <begin position="23"/>
        <end position="160"/>
    </location>
</feature>
<dbReference type="Proteomes" id="UP000014937">
    <property type="component" value="Unassembled WGS sequence"/>
</dbReference>